<organism evidence="1 2">
    <name type="scientific">Candidatus Nitrosotalea okcheonensis</name>
    <dbReference type="NCBI Taxonomy" id="1903276"/>
    <lineage>
        <taxon>Archaea</taxon>
        <taxon>Nitrososphaerota</taxon>
        <taxon>Nitrososphaeria</taxon>
        <taxon>Nitrosotaleales</taxon>
        <taxon>Nitrosotaleaceae</taxon>
        <taxon>Nitrosotalea</taxon>
    </lineage>
</organism>
<proteinExistence type="predicted"/>
<accession>A0A2H1FER4</accession>
<keyword evidence="2" id="KW-1185">Reference proteome</keyword>
<dbReference type="AlphaFoldDB" id="A0A2H1FER4"/>
<evidence type="ECO:0000313" key="1">
    <source>
        <dbReference type="EMBL" id="SMH71276.1"/>
    </source>
</evidence>
<dbReference type="EMBL" id="LT841358">
    <property type="protein sequence ID" value="SMH71276.1"/>
    <property type="molecule type" value="Genomic_DNA"/>
</dbReference>
<evidence type="ECO:0000313" key="2">
    <source>
        <dbReference type="Proteomes" id="UP000230607"/>
    </source>
</evidence>
<sequence length="336" mass="35639">MTNFKTNLSKNIQTVAIMAIVAAIMAPSIGAQTSYAADMNTDRSVLPTHAANLERSLSQQIHGHTGWIYLMSWNSTSSTVNYVGPAESNPYKAKLYMTPTVSAGPLTASTTVNKAVGIVKDTSASGTAIYKEVMDFNSKASNTNSNLLQIVNAMNSNNQHWIQAGLFYDNAGLYGSPAWRMQYDSIQTGGCFTGDFNSVSAPQTVSTGDSIESFIKADGTQAGVYSMGETDLSNNHGTVFGFSESSDTGKTINLGQIDTGSCHYSSGPEEEEQSASSFPVAYNWGSQIFTFGFYDTPTSGKTVSVTGWNTPWGSSCVSVSTPPVSPAQATFTATSC</sequence>
<protein>
    <submittedName>
        <fullName evidence="1">Uncharacterized protein</fullName>
    </submittedName>
</protein>
<gene>
    <name evidence="1" type="ORF">NCS_11083</name>
</gene>
<dbReference type="Proteomes" id="UP000230607">
    <property type="component" value="Chromosome 1"/>
</dbReference>
<name>A0A2H1FER4_9ARCH</name>
<reference evidence="2" key="1">
    <citation type="submission" date="2017-03" db="EMBL/GenBank/DDBJ databases">
        <authorList>
            <person name="Herbold C."/>
        </authorList>
    </citation>
    <scope>NUCLEOTIDE SEQUENCE [LARGE SCALE GENOMIC DNA]</scope>
</reference>